<dbReference type="SMART" id="SM00320">
    <property type="entry name" value="WD40"/>
    <property type="match status" value="6"/>
</dbReference>
<dbReference type="SUPFAM" id="SSF50978">
    <property type="entry name" value="WD40 repeat-like"/>
    <property type="match status" value="1"/>
</dbReference>
<evidence type="ECO:0000313" key="8">
    <source>
        <dbReference type="EMBL" id="RKU42475.1"/>
    </source>
</evidence>
<dbReference type="PROSITE" id="PS50082">
    <property type="entry name" value="WD_REPEATS_2"/>
    <property type="match status" value="3"/>
</dbReference>
<dbReference type="Pfam" id="PF00400">
    <property type="entry name" value="WD40"/>
    <property type="match status" value="3"/>
</dbReference>
<evidence type="ECO:0000256" key="3">
    <source>
        <dbReference type="ARBA" id="ARBA00022737"/>
    </source>
</evidence>
<dbReference type="Gene3D" id="2.130.10.10">
    <property type="entry name" value="YVTN repeat-like/Quinoprotein amine dehydrogenase"/>
    <property type="match status" value="2"/>
</dbReference>
<dbReference type="STRING" id="177199.A0A420Y3M1"/>
<dbReference type="OrthoDB" id="2096344at2759"/>
<feature type="compositionally biased region" description="Polar residues" evidence="7">
    <location>
        <begin position="427"/>
        <end position="444"/>
    </location>
</feature>
<organism evidence="8 9">
    <name type="scientific">Coniochaeta pulveracea</name>
    <dbReference type="NCBI Taxonomy" id="177199"/>
    <lineage>
        <taxon>Eukaryota</taxon>
        <taxon>Fungi</taxon>
        <taxon>Dikarya</taxon>
        <taxon>Ascomycota</taxon>
        <taxon>Pezizomycotina</taxon>
        <taxon>Sordariomycetes</taxon>
        <taxon>Sordariomycetidae</taxon>
        <taxon>Coniochaetales</taxon>
        <taxon>Coniochaetaceae</taxon>
        <taxon>Coniochaeta</taxon>
    </lineage>
</organism>
<evidence type="ECO:0000256" key="1">
    <source>
        <dbReference type="ARBA" id="ARBA00004906"/>
    </source>
</evidence>
<dbReference type="AlphaFoldDB" id="A0A420Y3M1"/>
<dbReference type="Proteomes" id="UP000275385">
    <property type="component" value="Unassembled WGS sequence"/>
</dbReference>
<dbReference type="PANTHER" id="PTHR22852">
    <property type="entry name" value="LETHAL 2 DENTICLELESS PROTEIN RETINOIC ACID-REGULATED NUCLEAR MATRIX-ASSOCIATED PROTEIN"/>
    <property type="match status" value="1"/>
</dbReference>
<evidence type="ECO:0000256" key="5">
    <source>
        <dbReference type="ARBA" id="ARBA00038344"/>
    </source>
</evidence>
<keyword evidence="3" id="KW-0677">Repeat</keyword>
<dbReference type="InterPro" id="IPR015943">
    <property type="entry name" value="WD40/YVTN_repeat-like_dom_sf"/>
</dbReference>
<evidence type="ECO:0000313" key="9">
    <source>
        <dbReference type="Proteomes" id="UP000275385"/>
    </source>
</evidence>
<keyword evidence="9" id="KW-1185">Reference proteome</keyword>
<feature type="compositionally biased region" description="Acidic residues" evidence="7">
    <location>
        <begin position="756"/>
        <end position="766"/>
    </location>
</feature>
<proteinExistence type="inferred from homology"/>
<evidence type="ECO:0000256" key="2">
    <source>
        <dbReference type="ARBA" id="ARBA00022574"/>
    </source>
</evidence>
<evidence type="ECO:0000256" key="6">
    <source>
        <dbReference type="PROSITE-ProRule" id="PRU00221"/>
    </source>
</evidence>
<comment type="pathway">
    <text evidence="1">Protein modification; protein ubiquitination.</text>
</comment>
<feature type="region of interest" description="Disordered" evidence="7">
    <location>
        <begin position="113"/>
        <end position="156"/>
    </location>
</feature>
<dbReference type="EMBL" id="QVQW01000056">
    <property type="protein sequence ID" value="RKU42475.1"/>
    <property type="molecule type" value="Genomic_DNA"/>
</dbReference>
<accession>A0A420Y3M1</accession>
<comment type="similarity">
    <text evidence="5">Belongs to the WD repeat cdt2 family.</text>
</comment>
<dbReference type="InterPro" id="IPR019775">
    <property type="entry name" value="WD40_repeat_CS"/>
</dbReference>
<dbReference type="InterPro" id="IPR001680">
    <property type="entry name" value="WD40_rpt"/>
</dbReference>
<dbReference type="PROSITE" id="PS50294">
    <property type="entry name" value="WD_REPEATS_REGION"/>
    <property type="match status" value="1"/>
</dbReference>
<dbReference type="PANTHER" id="PTHR22852:SF0">
    <property type="entry name" value="DENTICLELESS PROTEIN HOMOLOG"/>
    <property type="match status" value="1"/>
</dbReference>
<feature type="repeat" description="WD" evidence="6">
    <location>
        <begin position="696"/>
        <end position="726"/>
    </location>
</feature>
<feature type="region of interest" description="Disordered" evidence="7">
    <location>
        <begin position="738"/>
        <end position="766"/>
    </location>
</feature>
<dbReference type="InterPro" id="IPR051865">
    <property type="entry name" value="WD-repeat_CDT2_adapter"/>
</dbReference>
<dbReference type="GO" id="GO:0005634">
    <property type="term" value="C:nucleus"/>
    <property type="evidence" value="ECO:0007669"/>
    <property type="project" value="TreeGrafter"/>
</dbReference>
<keyword evidence="2 6" id="KW-0853">WD repeat</keyword>
<protein>
    <submittedName>
        <fullName evidence="8">Uncharacterized protein</fullName>
    </submittedName>
</protein>
<keyword evidence="4" id="KW-0833">Ubl conjugation pathway</keyword>
<feature type="region of interest" description="Disordered" evidence="7">
    <location>
        <begin position="427"/>
        <end position="446"/>
    </location>
</feature>
<feature type="region of interest" description="Disordered" evidence="7">
    <location>
        <begin position="24"/>
        <end position="72"/>
    </location>
</feature>
<feature type="repeat" description="WD" evidence="6">
    <location>
        <begin position="291"/>
        <end position="332"/>
    </location>
</feature>
<reference evidence="8 9" key="1">
    <citation type="submission" date="2018-08" db="EMBL/GenBank/DDBJ databases">
        <title>Draft genome of the lignicolous fungus Coniochaeta pulveracea.</title>
        <authorList>
            <person name="Borstlap C.J."/>
            <person name="De Witt R.N."/>
            <person name="Botha A."/>
            <person name="Volschenk H."/>
        </authorList>
    </citation>
    <scope>NUCLEOTIDE SEQUENCE [LARGE SCALE GENOMIC DNA]</scope>
    <source>
        <strain evidence="8 9">CAB683</strain>
    </source>
</reference>
<comment type="caution">
    <text evidence="8">The sequence shown here is derived from an EMBL/GenBank/DDBJ whole genome shotgun (WGS) entry which is preliminary data.</text>
</comment>
<sequence length="766" mass="83066">MEQTPAKQKVIKASIMSSGVKASSTLAGNLLSSPPRGASAQSKERRKASVTPRRFGRFFTPRSQLSSRATAAGRALSNLTASDLNRCQTPSSPLKPISENYAVDEDDLAAMAASRGSKRRKMQHTPETSPLKENSPPPSSRKGDASPAVSDLQLPSLRLPRIRRSLRSPIRSLSFDRDSQGQDLEDAAMFSDEGDDALPLFAKAPRVAGGMPHAGDQFMRHPVADWRSETADFQSQPHDVHMNTSHEGAARCIPFCVASCNTNSLVAVGDEEGYVRLMDTEKSFDKIHLSFPVHGNAIIDLAFSEDDSLLATASGDQTGKVIDMYTQTPISVLGHHTASLKQVRFQPGRGSSSVIATSSRDGSIQIWDLRCRGGPAVEINDAIERDSSLGYRVRRTVNAGCVVNSIYGAHKRLPQHRYQTRQNLTQNPNTVQSLPSLPAVTSTDVGHRGEVPGRIGEVSVTAIQFLPPGREHLLLSASEADATIKLWDIRSIATGKSAKTYHATPLSYTAQPDSHLSWRPFGISGMTISSDGARLYALCKDNTVYAYSTAHLMLGHAPELSLSAALEPPRRNNGSKSSSPGLGPLYGFRHPSFHATSFYVKAAIRPPRDGKPELLAVGSSDNCAVVFPTDERYFRRDLGAFPDDDRLPVNPSANTSFSSIAGSERRGLTRANSVTNLSGRLSDTIPIIKSYGSALVRGHDKEVGALSWTKEGKLVTVGDDYIVRCWGEDREGARDLRRGGEAGGRRWAKGWADVGDGWEGDEEDEW</sequence>
<dbReference type="InterPro" id="IPR036322">
    <property type="entry name" value="WD40_repeat_dom_sf"/>
</dbReference>
<dbReference type="PROSITE" id="PS00678">
    <property type="entry name" value="WD_REPEATS_1"/>
    <property type="match status" value="1"/>
</dbReference>
<dbReference type="GO" id="GO:0030674">
    <property type="term" value="F:protein-macromolecule adaptor activity"/>
    <property type="evidence" value="ECO:0007669"/>
    <property type="project" value="TreeGrafter"/>
</dbReference>
<evidence type="ECO:0000256" key="4">
    <source>
        <dbReference type="ARBA" id="ARBA00022786"/>
    </source>
</evidence>
<name>A0A420Y3M1_9PEZI</name>
<feature type="compositionally biased region" description="Low complexity" evidence="7">
    <location>
        <begin position="51"/>
        <end position="62"/>
    </location>
</feature>
<feature type="repeat" description="WD" evidence="6">
    <location>
        <begin position="333"/>
        <end position="370"/>
    </location>
</feature>
<gene>
    <name evidence="8" type="ORF">DL546_005343</name>
</gene>
<dbReference type="GO" id="GO:0043161">
    <property type="term" value="P:proteasome-mediated ubiquitin-dependent protein catabolic process"/>
    <property type="evidence" value="ECO:0007669"/>
    <property type="project" value="TreeGrafter"/>
</dbReference>
<evidence type="ECO:0000256" key="7">
    <source>
        <dbReference type="SAM" id="MobiDB-lite"/>
    </source>
</evidence>